<dbReference type="EMBL" id="CANHGI010000004">
    <property type="protein sequence ID" value="CAI5449388.1"/>
    <property type="molecule type" value="Genomic_DNA"/>
</dbReference>
<dbReference type="InterPro" id="IPR036928">
    <property type="entry name" value="AS_sf"/>
</dbReference>
<dbReference type="GO" id="GO:0004040">
    <property type="term" value="F:amidase activity"/>
    <property type="evidence" value="ECO:0007669"/>
    <property type="project" value="TreeGrafter"/>
</dbReference>
<dbReference type="Gene3D" id="3.90.1300.10">
    <property type="entry name" value="Amidase signature (AS) domain"/>
    <property type="match status" value="1"/>
</dbReference>
<evidence type="ECO:0000313" key="4">
    <source>
        <dbReference type="EMBL" id="CAI5449388.1"/>
    </source>
</evidence>
<comment type="similarity">
    <text evidence="1">Belongs to the amidase family.</text>
</comment>
<evidence type="ECO:0000256" key="2">
    <source>
        <dbReference type="ARBA" id="ARBA00022801"/>
    </source>
</evidence>
<dbReference type="InterPro" id="IPR020556">
    <property type="entry name" value="Amidase_CS"/>
</dbReference>
<evidence type="ECO:0000313" key="5">
    <source>
        <dbReference type="Proteomes" id="UP001152747"/>
    </source>
</evidence>
<dbReference type="InterPro" id="IPR023631">
    <property type="entry name" value="Amidase_dom"/>
</dbReference>
<dbReference type="GO" id="GO:0017064">
    <property type="term" value="F:fatty acid amide hydrolase activity"/>
    <property type="evidence" value="ECO:0007669"/>
    <property type="project" value="TreeGrafter"/>
</dbReference>
<dbReference type="AlphaFoldDB" id="A0A9P1IP59"/>
<comment type="caution">
    <text evidence="4">The sequence shown here is derived from an EMBL/GenBank/DDBJ whole genome shotgun (WGS) entry which is preliminary data.</text>
</comment>
<dbReference type="Proteomes" id="UP001152747">
    <property type="component" value="Unassembled WGS sequence"/>
</dbReference>
<evidence type="ECO:0000259" key="3">
    <source>
        <dbReference type="Pfam" id="PF01425"/>
    </source>
</evidence>
<name>A0A9P1IP59_9PELO</name>
<feature type="domain" description="Amidase" evidence="3">
    <location>
        <begin position="82"/>
        <end position="339"/>
    </location>
</feature>
<accession>A0A9P1IP59</accession>
<keyword evidence="2" id="KW-0378">Hydrolase</keyword>
<dbReference type="InterPro" id="IPR052096">
    <property type="entry name" value="Endocannabinoid_amidase"/>
</dbReference>
<keyword evidence="5" id="KW-1185">Reference proteome</keyword>
<dbReference type="SUPFAM" id="SSF75304">
    <property type="entry name" value="Amidase signature (AS) enzymes"/>
    <property type="match status" value="1"/>
</dbReference>
<evidence type="ECO:0000256" key="1">
    <source>
        <dbReference type="ARBA" id="ARBA00009199"/>
    </source>
</evidence>
<reference evidence="4" key="1">
    <citation type="submission" date="2022-11" db="EMBL/GenBank/DDBJ databases">
        <authorList>
            <person name="Kikuchi T."/>
        </authorList>
    </citation>
    <scope>NUCLEOTIDE SEQUENCE</scope>
    <source>
        <strain evidence="4">PS1010</strain>
    </source>
</reference>
<dbReference type="PROSITE" id="PS00571">
    <property type="entry name" value="AMIDASES"/>
    <property type="match status" value="1"/>
</dbReference>
<gene>
    <name evidence="4" type="ORF">CAMP_LOCUS12025</name>
</gene>
<protein>
    <recommendedName>
        <fullName evidence="3">Amidase domain-containing protein</fullName>
    </recommendedName>
</protein>
<proteinExistence type="inferred from homology"/>
<dbReference type="PANTHER" id="PTHR45847:SF7">
    <property type="entry name" value="AMIDASE DOMAIN-CONTAINING PROTEIN"/>
    <property type="match status" value="1"/>
</dbReference>
<dbReference type="GO" id="GO:0009062">
    <property type="term" value="P:fatty acid catabolic process"/>
    <property type="evidence" value="ECO:0007669"/>
    <property type="project" value="TreeGrafter"/>
</dbReference>
<dbReference type="OrthoDB" id="6428749at2759"/>
<dbReference type="PANTHER" id="PTHR45847">
    <property type="entry name" value="FATTY ACID AMIDE HYDROLASE"/>
    <property type="match status" value="1"/>
</dbReference>
<organism evidence="4 5">
    <name type="scientific">Caenorhabditis angaria</name>
    <dbReference type="NCBI Taxonomy" id="860376"/>
    <lineage>
        <taxon>Eukaryota</taxon>
        <taxon>Metazoa</taxon>
        <taxon>Ecdysozoa</taxon>
        <taxon>Nematoda</taxon>
        <taxon>Chromadorea</taxon>
        <taxon>Rhabditida</taxon>
        <taxon>Rhabditina</taxon>
        <taxon>Rhabditomorpha</taxon>
        <taxon>Rhabditoidea</taxon>
        <taxon>Rhabditidae</taxon>
        <taxon>Peloderinae</taxon>
        <taxon>Caenorhabditis</taxon>
    </lineage>
</organism>
<dbReference type="Pfam" id="PF01425">
    <property type="entry name" value="Amidase"/>
    <property type="match status" value="1"/>
</dbReference>
<sequence>MITTFFVLFLAGLVFYFYFESKRKVNLLKHAIQQRKDEQLRNFEWIRRNFEKLDENEAERIVNLPYEKLKSDLKMGNLKVTEVLRAFQRKAMKAQENTNCVCLFVEKSIELAEKLEEVEIEKRGNMELFGIPVSVKECIKIKGMDSTQGLSQSLFKPSENDSKCVKQLMELGAIPFVHTNIPQALLSFGCCNPIYGSTSNPLDVTRVPGGSSGGESALISSGAAHFGIGTDVGGSIRTPATFCGIVGFKSCSDRNSHTGKVSSIPGRQLLRTVEGPLARNVDICVEYMRLKWNDNSLFESDYYMPPVKFQEEMLNSTQKLRIGYYTFDGYQKSSKSLRKGSFGDNKLSSRHRRTFNFRVQSSESRFDVQCVLCGCNFGWFDLFEQIIVGGYCAG</sequence>